<comment type="caution">
    <text evidence="4">The sequence shown here is derived from an EMBL/GenBank/DDBJ whole genome shotgun (WGS) entry which is preliminary data.</text>
</comment>
<dbReference type="EMBL" id="JAAVJI010000002">
    <property type="protein sequence ID" value="NJP00387.1"/>
    <property type="molecule type" value="Genomic_DNA"/>
</dbReference>
<comment type="similarity">
    <text evidence="2">Belongs to the MoaD family.</text>
</comment>
<dbReference type="PANTHER" id="PTHR33359">
    <property type="entry name" value="MOLYBDOPTERIN SYNTHASE SULFUR CARRIER SUBUNIT"/>
    <property type="match status" value="1"/>
</dbReference>
<evidence type="ECO:0000256" key="2">
    <source>
        <dbReference type="ARBA" id="ARBA00024200"/>
    </source>
</evidence>
<dbReference type="Gene3D" id="3.10.20.30">
    <property type="match status" value="1"/>
</dbReference>
<dbReference type="Proteomes" id="UP000746535">
    <property type="component" value="Unassembled WGS sequence"/>
</dbReference>
<reference evidence="4 5" key="1">
    <citation type="submission" date="2020-03" db="EMBL/GenBank/DDBJ databases">
        <authorList>
            <person name="Wang L."/>
            <person name="He N."/>
            <person name="Li Y."/>
            <person name="Fang Y."/>
            <person name="Zhang F."/>
        </authorList>
    </citation>
    <scope>NUCLEOTIDE SEQUENCE [LARGE SCALE GENOMIC DNA]</scope>
    <source>
        <strain evidence="5">hsmgli-8</strain>
    </source>
</reference>
<keyword evidence="1" id="KW-0547">Nucleotide-binding</keyword>
<dbReference type="InterPro" id="IPR003749">
    <property type="entry name" value="ThiS/MoaD-like"/>
</dbReference>
<dbReference type="Pfam" id="PF02597">
    <property type="entry name" value="ThiS"/>
    <property type="match status" value="1"/>
</dbReference>
<dbReference type="InterPro" id="IPR016155">
    <property type="entry name" value="Mopterin_synth/thiamin_S_b"/>
</dbReference>
<proteinExistence type="inferred from homology"/>
<organism evidence="4 5">
    <name type="scientific">Pseudomonas quercus</name>
    <dbReference type="NCBI Taxonomy" id="2722792"/>
    <lineage>
        <taxon>Bacteria</taxon>
        <taxon>Pseudomonadati</taxon>
        <taxon>Pseudomonadota</taxon>
        <taxon>Gammaproteobacteria</taxon>
        <taxon>Pseudomonadales</taxon>
        <taxon>Pseudomonadaceae</taxon>
        <taxon>Pseudomonas</taxon>
    </lineage>
</organism>
<dbReference type="CDD" id="cd00754">
    <property type="entry name" value="Ubl_MoaD"/>
    <property type="match status" value="1"/>
</dbReference>
<evidence type="ECO:0000256" key="1">
    <source>
        <dbReference type="ARBA" id="ARBA00022741"/>
    </source>
</evidence>
<sequence length="80" mass="8758">MTFKVLYFARFREAMGRDTEQVEGSFATLEALRAFLVAQGGHEVLAEPNLMCARNEELCGLDEPLADGDEVAFFPTVTGG</sequence>
<protein>
    <recommendedName>
        <fullName evidence="3">Molybdopterin synthase sulfur carrier subunit</fullName>
    </recommendedName>
</protein>
<name>A0ABX0YAX3_9PSED</name>
<dbReference type="InterPro" id="IPR044672">
    <property type="entry name" value="MOCS2A"/>
</dbReference>
<accession>A0ABX0YAX3</accession>
<dbReference type="SUPFAM" id="SSF54285">
    <property type="entry name" value="MoaD/ThiS"/>
    <property type="match status" value="1"/>
</dbReference>
<evidence type="ECO:0000313" key="4">
    <source>
        <dbReference type="EMBL" id="NJP00387.1"/>
    </source>
</evidence>
<dbReference type="RefSeq" id="WP_168082435.1">
    <property type="nucleotide sequence ID" value="NZ_JAAVJI010000002.1"/>
</dbReference>
<evidence type="ECO:0000256" key="3">
    <source>
        <dbReference type="ARBA" id="ARBA00024247"/>
    </source>
</evidence>
<keyword evidence="5" id="KW-1185">Reference proteome</keyword>
<dbReference type="InterPro" id="IPR012675">
    <property type="entry name" value="Beta-grasp_dom_sf"/>
</dbReference>
<evidence type="ECO:0000313" key="5">
    <source>
        <dbReference type="Proteomes" id="UP000746535"/>
    </source>
</evidence>
<dbReference type="PANTHER" id="PTHR33359:SF1">
    <property type="entry name" value="MOLYBDOPTERIN SYNTHASE SULFUR CARRIER SUBUNIT"/>
    <property type="match status" value="1"/>
</dbReference>
<gene>
    <name evidence="4" type="ORF">HBH25_05870</name>
</gene>